<dbReference type="InterPro" id="IPR001626">
    <property type="entry name" value="ABC_TroCD"/>
</dbReference>
<dbReference type="PANTHER" id="PTHR30477:SF18">
    <property type="entry name" value="METAL TRANSPORT SYSTEM MEMBRANE PROTEIN CT_417-RELATED"/>
    <property type="match status" value="1"/>
</dbReference>
<feature type="transmembrane region" description="Helical" evidence="8">
    <location>
        <begin position="175"/>
        <end position="192"/>
    </location>
</feature>
<evidence type="ECO:0000256" key="7">
    <source>
        <dbReference type="RuleBase" id="RU003943"/>
    </source>
</evidence>
<feature type="transmembrane region" description="Helical" evidence="8">
    <location>
        <begin position="95"/>
        <end position="116"/>
    </location>
</feature>
<keyword evidence="3" id="KW-1003">Cell membrane</keyword>
<accession>A0ABX8V2N5</accession>
<feature type="transmembrane region" description="Helical" evidence="8">
    <location>
        <begin position="222"/>
        <end position="242"/>
    </location>
</feature>
<dbReference type="EMBL" id="CP075587">
    <property type="protein sequence ID" value="QYF49406.1"/>
    <property type="molecule type" value="Genomic_DNA"/>
</dbReference>
<feature type="transmembrane region" description="Helical" evidence="8">
    <location>
        <begin position="62"/>
        <end position="83"/>
    </location>
</feature>
<name>A0ABX8V2N5_9BACT</name>
<evidence type="ECO:0000256" key="8">
    <source>
        <dbReference type="SAM" id="Phobius"/>
    </source>
</evidence>
<dbReference type="Proteomes" id="UP000826014">
    <property type="component" value="Chromosome"/>
</dbReference>
<organism evidence="9 10">
    <name type="scientific">Candidatus Rhabdochlamydia oedothoracis</name>
    <dbReference type="NCBI Taxonomy" id="2720720"/>
    <lineage>
        <taxon>Bacteria</taxon>
        <taxon>Pseudomonadati</taxon>
        <taxon>Chlamydiota</taxon>
        <taxon>Chlamydiia</taxon>
        <taxon>Parachlamydiales</taxon>
        <taxon>Candidatus Rhabdochlamydiaceae</taxon>
        <taxon>Candidatus Rhabdochlamydia</taxon>
    </lineage>
</organism>
<gene>
    <name evidence="9" type="ORF">RHABOEDO_001742</name>
</gene>
<feature type="transmembrane region" description="Helical" evidence="8">
    <location>
        <begin position="248"/>
        <end position="266"/>
    </location>
</feature>
<feature type="transmembrane region" description="Helical" evidence="8">
    <location>
        <begin position="36"/>
        <end position="56"/>
    </location>
</feature>
<evidence type="ECO:0000256" key="3">
    <source>
        <dbReference type="ARBA" id="ARBA00022475"/>
    </source>
</evidence>
<dbReference type="InterPro" id="IPR037294">
    <property type="entry name" value="ABC_BtuC-like"/>
</dbReference>
<protein>
    <submittedName>
        <fullName evidence="9">Manganese transport system membrane protein MntB</fullName>
    </submittedName>
</protein>
<reference evidence="9 10" key="1">
    <citation type="journal article" date="2022" name="bioRxiv">
        <title>Ecology and evolution of chlamydial symbionts of arthropods.</title>
        <authorList>
            <person name="Halter T."/>
            <person name="Koestlbacher S."/>
            <person name="Collingro A."/>
            <person name="Sixt B.S."/>
            <person name="Toenshoff E.R."/>
            <person name="Hendrickx F."/>
            <person name="Kostanjsek R."/>
            <person name="Horn M."/>
        </authorList>
    </citation>
    <scope>NUCLEOTIDE SEQUENCE [LARGE SCALE GENOMIC DNA]</scope>
    <source>
        <strain evidence="9">W744xW776</strain>
    </source>
</reference>
<dbReference type="PANTHER" id="PTHR30477">
    <property type="entry name" value="ABC-TRANSPORTER METAL-BINDING PROTEIN"/>
    <property type="match status" value="1"/>
</dbReference>
<dbReference type="SUPFAM" id="SSF81345">
    <property type="entry name" value="ABC transporter involved in vitamin B12 uptake, BtuC"/>
    <property type="match status" value="1"/>
</dbReference>
<evidence type="ECO:0000313" key="9">
    <source>
        <dbReference type="EMBL" id="QYF49406.1"/>
    </source>
</evidence>
<feature type="transmembrane region" description="Helical" evidence="8">
    <location>
        <begin position="198"/>
        <end position="215"/>
    </location>
</feature>
<dbReference type="RefSeq" id="WP_215217555.1">
    <property type="nucleotide sequence ID" value="NZ_CP075587.1"/>
</dbReference>
<sequence length="270" mass="28971">MFDNPFLLHTLLAGCGAALTGGIIGSYVVVKRIVSISGSIAHSVLGGMGLCLWLKIRFGLTFLTPFIGALTAGLISAFLMGWIHLKYKEREDTAIAAIWAIGMSIGVIFIAITPGYNTELIDFLFGNILWVSSSDIFLLFALNALILSIIARFYKPLLAICFDEEQATLKKLPVQTFYFLLLGLVAVSIVLLTQIVGAILVVTMLAIPAAIAAIFTRSLLQMMALATACGLTLTFTGILLAYQLNWPPGATISLVSSSCYAGALLFKKKP</sequence>
<dbReference type="Gene3D" id="1.10.3470.10">
    <property type="entry name" value="ABC transporter involved in vitamin B12 uptake, BtuC"/>
    <property type="match status" value="1"/>
</dbReference>
<keyword evidence="10" id="KW-1185">Reference proteome</keyword>
<keyword evidence="7" id="KW-0813">Transport</keyword>
<comment type="similarity">
    <text evidence="2 7">Belongs to the ABC-3 integral membrane protein family.</text>
</comment>
<evidence type="ECO:0000256" key="4">
    <source>
        <dbReference type="ARBA" id="ARBA00022692"/>
    </source>
</evidence>
<evidence type="ECO:0000256" key="2">
    <source>
        <dbReference type="ARBA" id="ARBA00008034"/>
    </source>
</evidence>
<feature type="transmembrane region" description="Helical" evidence="8">
    <location>
        <begin position="6"/>
        <end position="29"/>
    </location>
</feature>
<feature type="transmembrane region" description="Helical" evidence="8">
    <location>
        <begin position="136"/>
        <end position="154"/>
    </location>
</feature>
<evidence type="ECO:0000313" key="10">
    <source>
        <dbReference type="Proteomes" id="UP000826014"/>
    </source>
</evidence>
<proteinExistence type="inferred from homology"/>
<evidence type="ECO:0000256" key="1">
    <source>
        <dbReference type="ARBA" id="ARBA00004429"/>
    </source>
</evidence>
<evidence type="ECO:0000256" key="5">
    <source>
        <dbReference type="ARBA" id="ARBA00022989"/>
    </source>
</evidence>
<keyword evidence="4 7" id="KW-0812">Transmembrane</keyword>
<keyword evidence="6 8" id="KW-0472">Membrane</keyword>
<evidence type="ECO:0000256" key="6">
    <source>
        <dbReference type="ARBA" id="ARBA00023136"/>
    </source>
</evidence>
<dbReference type="CDD" id="cd06550">
    <property type="entry name" value="TM_ABC_iron-siderophores_like"/>
    <property type="match status" value="1"/>
</dbReference>
<dbReference type="Pfam" id="PF00950">
    <property type="entry name" value="ABC-3"/>
    <property type="match status" value="1"/>
</dbReference>
<comment type="subcellular location">
    <subcellularLocation>
        <location evidence="1">Cell inner membrane</location>
        <topology evidence="1">Multi-pass membrane protein</topology>
    </subcellularLocation>
    <subcellularLocation>
        <location evidence="7">Cell membrane</location>
        <topology evidence="7">Multi-pass membrane protein</topology>
    </subcellularLocation>
</comment>
<keyword evidence="5 8" id="KW-1133">Transmembrane helix</keyword>